<keyword evidence="4" id="KW-1185">Reference proteome</keyword>
<dbReference type="SUPFAM" id="SSF46785">
    <property type="entry name" value="Winged helix' DNA-binding domain"/>
    <property type="match status" value="1"/>
</dbReference>
<evidence type="ECO:0000313" key="4">
    <source>
        <dbReference type="Proteomes" id="UP000278807"/>
    </source>
</evidence>
<feature type="domain" description="RFX-type winged-helix" evidence="2">
    <location>
        <begin position="75"/>
        <end position="146"/>
    </location>
</feature>
<dbReference type="InterPro" id="IPR036388">
    <property type="entry name" value="WH-like_DNA-bd_sf"/>
</dbReference>
<dbReference type="InterPro" id="IPR003150">
    <property type="entry name" value="DNA-bd_RFX"/>
</dbReference>
<dbReference type="PANTHER" id="PTHR12619">
    <property type="entry name" value="RFX TRANSCRIPTION FACTOR FAMILY"/>
    <property type="match status" value="1"/>
</dbReference>
<keyword evidence="1" id="KW-0238">DNA-binding</keyword>
<evidence type="ECO:0000313" key="3">
    <source>
        <dbReference type="EMBL" id="VDO01975.1"/>
    </source>
</evidence>
<sequence>MNQQSQQNSRVISTADLSTPLSVHGSNSVLINSGLSANTSMIARMAHQNNSNNNNYGQYYLRFLRHHSTRASPVTVHWLLQNYETAEGVSLPRSLLYSHYLNHCLDYWLEPMNPASFGKLIRSVFVGLRTRRLGTRYAVASLYQCH</sequence>
<name>A0A0R3TGC8_RODNA</name>
<organism evidence="5">
    <name type="scientific">Rodentolepis nana</name>
    <name type="common">Dwarf tapeworm</name>
    <name type="synonym">Hymenolepis nana</name>
    <dbReference type="NCBI Taxonomy" id="102285"/>
    <lineage>
        <taxon>Eukaryota</taxon>
        <taxon>Metazoa</taxon>
        <taxon>Spiralia</taxon>
        <taxon>Lophotrochozoa</taxon>
        <taxon>Platyhelminthes</taxon>
        <taxon>Cestoda</taxon>
        <taxon>Eucestoda</taxon>
        <taxon>Cyclophyllidea</taxon>
        <taxon>Hymenolepididae</taxon>
        <taxon>Rodentolepis</taxon>
    </lineage>
</organism>
<evidence type="ECO:0000256" key="1">
    <source>
        <dbReference type="ARBA" id="ARBA00023125"/>
    </source>
</evidence>
<dbReference type="InterPro" id="IPR039779">
    <property type="entry name" value="RFX-like"/>
</dbReference>
<dbReference type="OrthoDB" id="10056949at2759"/>
<dbReference type="InterPro" id="IPR036390">
    <property type="entry name" value="WH_DNA-bd_sf"/>
</dbReference>
<dbReference type="PANTHER" id="PTHR12619:SF33">
    <property type="entry name" value="RFX, ISOFORM H"/>
    <property type="match status" value="1"/>
</dbReference>
<dbReference type="Pfam" id="PF02257">
    <property type="entry name" value="RFX_DNA_binding"/>
    <property type="match status" value="1"/>
</dbReference>
<proteinExistence type="predicted"/>
<protein>
    <submittedName>
        <fullName evidence="5">RFX-type winged-helix domain-containing protein</fullName>
    </submittedName>
</protein>
<evidence type="ECO:0000259" key="2">
    <source>
        <dbReference type="PROSITE" id="PS51526"/>
    </source>
</evidence>
<dbReference type="Gene3D" id="1.10.10.10">
    <property type="entry name" value="Winged helix-like DNA-binding domain superfamily/Winged helix DNA-binding domain"/>
    <property type="match status" value="1"/>
</dbReference>
<dbReference type="PROSITE" id="PS51526">
    <property type="entry name" value="RFX_DBD"/>
    <property type="match status" value="1"/>
</dbReference>
<dbReference type="Proteomes" id="UP000278807">
    <property type="component" value="Unassembled WGS sequence"/>
</dbReference>
<dbReference type="FunFam" id="1.10.10.10:FF:000422">
    <property type="entry name" value="DNA-binding protein RFX7"/>
    <property type="match status" value="1"/>
</dbReference>
<dbReference type="EMBL" id="UZAE01006071">
    <property type="protein sequence ID" value="VDO01975.1"/>
    <property type="molecule type" value="Genomic_DNA"/>
</dbReference>
<dbReference type="AlphaFoldDB" id="A0A0R3TGC8"/>
<accession>A0A0R3TGC8</accession>
<reference evidence="5" key="1">
    <citation type="submission" date="2017-02" db="UniProtKB">
        <authorList>
            <consortium name="WormBaseParasite"/>
        </authorList>
    </citation>
    <scope>IDENTIFICATION</scope>
</reference>
<dbReference type="STRING" id="102285.A0A0R3TGC8"/>
<dbReference type="WBParaSite" id="HNAJ_0000611901-mRNA-1">
    <property type="protein sequence ID" value="HNAJ_0000611901-mRNA-1"/>
    <property type="gene ID" value="HNAJ_0000611901"/>
</dbReference>
<reference evidence="3 4" key="2">
    <citation type="submission" date="2018-11" db="EMBL/GenBank/DDBJ databases">
        <authorList>
            <consortium name="Pathogen Informatics"/>
        </authorList>
    </citation>
    <scope>NUCLEOTIDE SEQUENCE [LARGE SCALE GENOMIC DNA]</scope>
</reference>
<dbReference type="GO" id="GO:0000981">
    <property type="term" value="F:DNA-binding transcription factor activity, RNA polymerase II-specific"/>
    <property type="evidence" value="ECO:0007669"/>
    <property type="project" value="TreeGrafter"/>
</dbReference>
<gene>
    <name evidence="3" type="ORF">HNAJ_LOCUS6115</name>
</gene>
<dbReference type="GO" id="GO:0000978">
    <property type="term" value="F:RNA polymerase II cis-regulatory region sequence-specific DNA binding"/>
    <property type="evidence" value="ECO:0007669"/>
    <property type="project" value="TreeGrafter"/>
</dbReference>
<evidence type="ECO:0000313" key="5">
    <source>
        <dbReference type="WBParaSite" id="HNAJ_0000611901-mRNA-1"/>
    </source>
</evidence>